<dbReference type="InterPro" id="IPR007742">
    <property type="entry name" value="NosD_dom"/>
</dbReference>
<reference evidence="4 5" key="1">
    <citation type="submission" date="2012-05" db="EMBL/GenBank/DDBJ databases">
        <title>The Genome Sequence of Sutterella wadsworthensis 2_1_59BFAA.</title>
        <authorList>
            <consortium name="The Broad Institute Genome Sequencing Platform"/>
            <person name="Earl A."/>
            <person name="Ward D."/>
            <person name="Feldgarden M."/>
            <person name="Gevers D."/>
            <person name="Daigneault M."/>
            <person name="Strauss J."/>
            <person name="Allen-Vercoe E."/>
            <person name="Walker B."/>
            <person name="Young S.K."/>
            <person name="Zeng Q."/>
            <person name="Gargeya S."/>
            <person name="Fitzgerald M."/>
            <person name="Haas B."/>
            <person name="Abouelleil A."/>
            <person name="Alvarado L."/>
            <person name="Arachchi H.M."/>
            <person name="Berlin A.M."/>
            <person name="Chapman S.B."/>
            <person name="Goldberg J."/>
            <person name="Griggs A."/>
            <person name="Gujja S."/>
            <person name="Hansen M."/>
            <person name="Howarth C."/>
            <person name="Imamovic A."/>
            <person name="Larimer J."/>
            <person name="McCowen C."/>
            <person name="Montmayeur A."/>
            <person name="Murphy C."/>
            <person name="Neiman D."/>
            <person name="Pearson M."/>
            <person name="Priest M."/>
            <person name="Roberts A."/>
            <person name="Saif S."/>
            <person name="Shea T."/>
            <person name="Sisk P."/>
            <person name="Sykes S."/>
            <person name="Wortman J."/>
            <person name="Nusbaum C."/>
            <person name="Birren B."/>
        </authorList>
    </citation>
    <scope>NUCLEOTIDE SEQUENCE [LARGE SCALE GENOMIC DNA]</scope>
    <source>
        <strain evidence="4 5">2_1_59BFAA</strain>
    </source>
</reference>
<dbReference type="InterPro" id="IPR006626">
    <property type="entry name" value="PbH1"/>
</dbReference>
<keyword evidence="2" id="KW-0732">Signal</keyword>
<dbReference type="InterPro" id="IPR011050">
    <property type="entry name" value="Pectin_lyase_fold/virulence"/>
</dbReference>
<dbReference type="eggNOG" id="COG3420">
    <property type="taxonomic scope" value="Bacteria"/>
</dbReference>
<dbReference type="SMART" id="SM00722">
    <property type="entry name" value="CASH"/>
    <property type="match status" value="2"/>
</dbReference>
<dbReference type="PATRIC" id="fig|742823.3.peg.996"/>
<feature type="domain" description="Carbohydrate-binding/sugar hydrolysis" evidence="3">
    <location>
        <begin position="48"/>
        <end position="190"/>
    </location>
</feature>
<evidence type="ECO:0000256" key="1">
    <source>
        <dbReference type="SAM" id="MobiDB-lite"/>
    </source>
</evidence>
<dbReference type="AlphaFoldDB" id="K1JIB3"/>
<feature type="compositionally biased region" description="Basic and acidic residues" evidence="1">
    <location>
        <begin position="427"/>
        <end position="443"/>
    </location>
</feature>
<evidence type="ECO:0000313" key="4">
    <source>
        <dbReference type="EMBL" id="EKB31400.1"/>
    </source>
</evidence>
<name>K1JIB3_9BURK</name>
<sequence>MNAFARLLLCTALSGLALGAQARTFEVSDFAELDNAVIEAEDGDEIVIKKGVYELEAPLEIFSRVTVRGEQGAVIDAGGRGSGFIVRVPKVRIENLTVRNYGGDLYARDAGVMVGDGADGTELVNLTLQGPGFGVRADRMNALVVEGCTIEGDAARHVLDRGDGIFLSYVKNARLNHNSLRNVRDGYYLENVDAAKSDFNYFTGAQYGIHYMYTRDCTATGNRAVGVRGGYALMSSDRVTLTKSYSSRNIEFGILLNVADGCLVEENTVEGVHNSKGRAALDNEGKGIFIYGPGKSRVTRNWIAESDIGIGVALGGEGNVLWDNAFVDNQIQVRYVGETPLEWSFEGRGNYWSTNLGWDVDHDGISDRAYQPNDSLDRIFWIYPEARFLMDSPVTALLRWLASQFEIDRGKGVTDSHPLVRPPVGPDVHEIKTDNAKNKEPAK</sequence>
<comment type="caution">
    <text evidence="4">The sequence shown here is derived from an EMBL/GenBank/DDBJ whole genome shotgun (WGS) entry which is preliminary data.</text>
</comment>
<dbReference type="NCBIfam" id="TIGR04247">
    <property type="entry name" value="NosD_copper_fam"/>
    <property type="match status" value="1"/>
</dbReference>
<dbReference type="EMBL" id="ADMG01000027">
    <property type="protein sequence ID" value="EKB31400.1"/>
    <property type="molecule type" value="Genomic_DNA"/>
</dbReference>
<dbReference type="SUPFAM" id="SSF51126">
    <property type="entry name" value="Pectin lyase-like"/>
    <property type="match status" value="1"/>
</dbReference>
<dbReference type="InterPro" id="IPR012334">
    <property type="entry name" value="Pectin_lyas_fold"/>
</dbReference>
<proteinExistence type="predicted"/>
<dbReference type="Pfam" id="PF05048">
    <property type="entry name" value="NosD"/>
    <property type="match status" value="1"/>
</dbReference>
<gene>
    <name evidence="4" type="ORF">HMPREF9465_01011</name>
</gene>
<dbReference type="HOGENOM" id="CLU_041882_0_1_4"/>
<dbReference type="RefSeq" id="WP_005434745.1">
    <property type="nucleotide sequence ID" value="NZ_JH815515.1"/>
</dbReference>
<evidence type="ECO:0000259" key="3">
    <source>
        <dbReference type="SMART" id="SM00722"/>
    </source>
</evidence>
<dbReference type="Proteomes" id="UP000005835">
    <property type="component" value="Unassembled WGS sequence"/>
</dbReference>
<protein>
    <recommendedName>
        <fullName evidence="3">Carbohydrate-binding/sugar hydrolysis domain-containing protein</fullName>
    </recommendedName>
</protein>
<dbReference type="Gene3D" id="2.160.20.10">
    <property type="entry name" value="Single-stranded right-handed beta-helix, Pectin lyase-like"/>
    <property type="match status" value="1"/>
</dbReference>
<feature type="region of interest" description="Disordered" evidence="1">
    <location>
        <begin position="412"/>
        <end position="443"/>
    </location>
</feature>
<dbReference type="OrthoDB" id="9767990at2"/>
<accession>K1JIB3</accession>
<evidence type="ECO:0000256" key="2">
    <source>
        <dbReference type="SAM" id="SignalP"/>
    </source>
</evidence>
<keyword evidence="5" id="KW-1185">Reference proteome</keyword>
<feature type="domain" description="Carbohydrate-binding/sugar hydrolysis" evidence="3">
    <location>
        <begin position="218"/>
        <end position="368"/>
    </location>
</feature>
<dbReference type="STRING" id="742823.HMPREF9465_01011"/>
<feature type="chain" id="PRO_5003846354" description="Carbohydrate-binding/sugar hydrolysis domain-containing protein" evidence="2">
    <location>
        <begin position="23"/>
        <end position="443"/>
    </location>
</feature>
<dbReference type="SMART" id="SM00710">
    <property type="entry name" value="PbH1"/>
    <property type="match status" value="7"/>
</dbReference>
<evidence type="ECO:0000313" key="5">
    <source>
        <dbReference type="Proteomes" id="UP000005835"/>
    </source>
</evidence>
<dbReference type="InterPro" id="IPR026464">
    <property type="entry name" value="NosD_copper_fam"/>
</dbReference>
<feature type="signal peptide" evidence="2">
    <location>
        <begin position="1"/>
        <end position="22"/>
    </location>
</feature>
<organism evidence="4 5">
    <name type="scientific">Sutterella wadsworthensis 2_1_59BFAA</name>
    <dbReference type="NCBI Taxonomy" id="742823"/>
    <lineage>
        <taxon>Bacteria</taxon>
        <taxon>Pseudomonadati</taxon>
        <taxon>Pseudomonadota</taxon>
        <taxon>Betaproteobacteria</taxon>
        <taxon>Burkholderiales</taxon>
        <taxon>Sutterellaceae</taxon>
        <taxon>Sutterella</taxon>
    </lineage>
</organism>
<dbReference type="InterPro" id="IPR006633">
    <property type="entry name" value="Carb-bd_sugar_hydrolysis-dom"/>
</dbReference>